<evidence type="ECO:0000313" key="4">
    <source>
        <dbReference type="Proteomes" id="UP000185841"/>
    </source>
</evidence>
<evidence type="ECO:0000256" key="2">
    <source>
        <dbReference type="RuleBase" id="RU362080"/>
    </source>
</evidence>
<proteinExistence type="inferred from homology"/>
<evidence type="ECO:0000256" key="1">
    <source>
        <dbReference type="ARBA" id="ARBA00009981"/>
    </source>
</evidence>
<sequence length="92" mass="9874">MAANTVLEGLGMQRILADIAVSISDLKKNPSRVMADAAGAPLAVLDNNCVMAYLVPAELYEQILERLDDFELAALAKARASEKSIQVSLEDL</sequence>
<accession>A0A1N6WE46</accession>
<dbReference type="Pfam" id="PF02604">
    <property type="entry name" value="PhdYeFM_antitox"/>
    <property type="match status" value="1"/>
</dbReference>
<name>A0A1N6WE46_AQUAC</name>
<dbReference type="Proteomes" id="UP000185841">
    <property type="component" value="Unassembled WGS sequence"/>
</dbReference>
<protein>
    <recommendedName>
        <fullName evidence="2">Antitoxin</fullName>
    </recommendedName>
</protein>
<dbReference type="InterPro" id="IPR036165">
    <property type="entry name" value="YefM-like_sf"/>
</dbReference>
<evidence type="ECO:0000313" key="3">
    <source>
        <dbReference type="EMBL" id="SIQ88256.1"/>
    </source>
</evidence>
<gene>
    <name evidence="3" type="ORF">SAMN05878282_109130</name>
</gene>
<dbReference type="EMBL" id="FTMP01000009">
    <property type="protein sequence ID" value="SIQ88256.1"/>
    <property type="molecule type" value="Genomic_DNA"/>
</dbReference>
<organism evidence="3 4">
    <name type="scientific">Aquipseudomonas alcaligenes</name>
    <name type="common">Pseudomonas alcaligenes</name>
    <dbReference type="NCBI Taxonomy" id="43263"/>
    <lineage>
        <taxon>Bacteria</taxon>
        <taxon>Pseudomonadati</taxon>
        <taxon>Pseudomonadota</taxon>
        <taxon>Gammaproteobacteria</taxon>
        <taxon>Pseudomonadales</taxon>
        <taxon>Pseudomonadaceae</taxon>
        <taxon>Aquipseudomonas</taxon>
    </lineage>
</organism>
<dbReference type="InterPro" id="IPR006442">
    <property type="entry name" value="Antitoxin_Phd/YefM"/>
</dbReference>
<dbReference type="AlphaFoldDB" id="A0A1N6WE46"/>
<dbReference type="SUPFAM" id="SSF143120">
    <property type="entry name" value="YefM-like"/>
    <property type="match status" value="1"/>
</dbReference>
<comment type="function">
    <text evidence="2">Antitoxin component of a type II toxin-antitoxin (TA) system.</text>
</comment>
<reference evidence="3 4" key="1">
    <citation type="submission" date="2017-01" db="EMBL/GenBank/DDBJ databases">
        <authorList>
            <person name="Mah S.A."/>
            <person name="Swanson W.J."/>
            <person name="Moy G.W."/>
            <person name="Vacquier V.D."/>
        </authorList>
    </citation>
    <scope>NUCLEOTIDE SEQUENCE [LARGE SCALE GENOMIC DNA]</scope>
    <source>
        <strain evidence="3 4">RU36E</strain>
    </source>
</reference>
<comment type="similarity">
    <text evidence="1 2">Belongs to the phD/YefM antitoxin family.</text>
</comment>